<evidence type="ECO:0000313" key="2">
    <source>
        <dbReference type="Proteomes" id="UP000309997"/>
    </source>
</evidence>
<name>A0ACC4B6J0_POPAL</name>
<dbReference type="EMBL" id="RCHU02000013">
    <property type="protein sequence ID" value="KAL3573609.1"/>
    <property type="molecule type" value="Genomic_DNA"/>
</dbReference>
<comment type="caution">
    <text evidence="1">The sequence shown here is derived from an EMBL/GenBank/DDBJ whole genome shotgun (WGS) entry which is preliminary data.</text>
</comment>
<sequence>MGHHHPFLFSLFLLLFSTATADDGATILKLANSITPLPSGWSTKSSTTFCSWHGINCDSSKSRVTSISLSKLSLSGTLPPEISTLSELQSLSVQGNQLSGDLPSLANLTNLQYIFLDSNNFTSIPPGFFQGLTGLQTLSIGNNVNLSPWKLPTDLAQCTSLTTLTANDCQLFGSIPDVFGSLPSLQNLRLSYNNLTGVLPPSFANSGIQNLWVNNQQIGLSGSIEVIGSITQLSQVWLHVNQFTGPIPDLTECKSIFDLQLRDNQLTGIVPASLVSLPNLVNVSLSNNKFQGPVPQFPPSVITVKNEGINKYCAGPGAPCDALVMTLLEIAGGFGYPSTLSDKWDGNDACGWPLVTCDAGKKNVVTVNLAKQQFTGSISPSFAKLSSLKSSVKLITKPGNPFLRTDVDTSSGGTTNGTSSGGTTSGGSSAGSTKIPGGMIAGIIVAVVIFIVVLSFILYKYKKRHPKSGKELKQDGGKAFFKNEVAGGGNGYNKVPIALHGQSSDGDNSKNIFEGGNVAVPIEFLRQVTDNFHEINIIGRGGFGVVYRGELHDGTKIAVKRMESTVMINKGTLHLHGSSGSQLHWMWQEESSICTV</sequence>
<keyword evidence="2" id="KW-1185">Reference proteome</keyword>
<gene>
    <name evidence="1" type="ORF">D5086_024222</name>
</gene>
<evidence type="ECO:0000313" key="1">
    <source>
        <dbReference type="EMBL" id="KAL3573609.1"/>
    </source>
</evidence>
<reference evidence="1 2" key="1">
    <citation type="journal article" date="2024" name="Plant Biotechnol. J.">
        <title>Genome and CRISPR/Cas9 system of a widespread forest tree (Populus alba) in the world.</title>
        <authorList>
            <person name="Liu Y.J."/>
            <person name="Jiang P.F."/>
            <person name="Han X.M."/>
            <person name="Li X.Y."/>
            <person name="Wang H.M."/>
            <person name="Wang Y.J."/>
            <person name="Wang X.X."/>
            <person name="Zeng Q.Y."/>
        </authorList>
    </citation>
    <scope>NUCLEOTIDE SEQUENCE [LARGE SCALE GENOMIC DNA]</scope>
    <source>
        <strain evidence="2">cv. PAL-ZL1</strain>
    </source>
</reference>
<accession>A0ACC4B6J0</accession>
<proteinExistence type="predicted"/>
<organism evidence="1 2">
    <name type="scientific">Populus alba</name>
    <name type="common">White poplar</name>
    <dbReference type="NCBI Taxonomy" id="43335"/>
    <lineage>
        <taxon>Eukaryota</taxon>
        <taxon>Viridiplantae</taxon>
        <taxon>Streptophyta</taxon>
        <taxon>Embryophyta</taxon>
        <taxon>Tracheophyta</taxon>
        <taxon>Spermatophyta</taxon>
        <taxon>Magnoliopsida</taxon>
        <taxon>eudicotyledons</taxon>
        <taxon>Gunneridae</taxon>
        <taxon>Pentapetalae</taxon>
        <taxon>rosids</taxon>
        <taxon>fabids</taxon>
        <taxon>Malpighiales</taxon>
        <taxon>Salicaceae</taxon>
        <taxon>Saliceae</taxon>
        <taxon>Populus</taxon>
    </lineage>
</organism>
<protein>
    <submittedName>
        <fullName evidence="1">Uncharacterized protein</fullName>
    </submittedName>
</protein>
<dbReference type="Proteomes" id="UP000309997">
    <property type="component" value="Unassembled WGS sequence"/>
</dbReference>